<evidence type="ECO:0000313" key="2">
    <source>
        <dbReference type="EMBL" id="ELU36968.1"/>
    </source>
</evidence>
<organism evidence="2 3">
    <name type="scientific">Thanatephorus cucumeris (strain AG1-IA)</name>
    <name type="common">Rice sheath blight fungus</name>
    <name type="synonym">Rhizoctonia solani</name>
    <dbReference type="NCBI Taxonomy" id="983506"/>
    <lineage>
        <taxon>Eukaryota</taxon>
        <taxon>Fungi</taxon>
        <taxon>Dikarya</taxon>
        <taxon>Basidiomycota</taxon>
        <taxon>Agaricomycotina</taxon>
        <taxon>Agaricomycetes</taxon>
        <taxon>Cantharellales</taxon>
        <taxon>Ceratobasidiaceae</taxon>
        <taxon>Rhizoctonia</taxon>
        <taxon>Rhizoctonia solani AG-1</taxon>
    </lineage>
</organism>
<sequence>MTCCDDSYAFHCTPMLTSMLNLGSLLFLFSLFMLLSYNSSKLISIAAIDSFLYCFRSCTHVSRPT</sequence>
<dbReference type="HOGENOM" id="CLU_2851289_0_0_1"/>
<keyword evidence="3" id="KW-1185">Reference proteome</keyword>
<comment type="caution">
    <text evidence="2">The sequence shown here is derived from an EMBL/GenBank/DDBJ whole genome shotgun (WGS) entry which is preliminary data.</text>
</comment>
<keyword evidence="1" id="KW-0472">Membrane</keyword>
<gene>
    <name evidence="2" type="ORF">AG1IA_09006</name>
</gene>
<name>L8WJH6_THACA</name>
<protein>
    <submittedName>
        <fullName evidence="2">Uncharacterized protein</fullName>
    </submittedName>
</protein>
<dbReference type="Proteomes" id="UP000011668">
    <property type="component" value="Unassembled WGS sequence"/>
</dbReference>
<proteinExistence type="predicted"/>
<keyword evidence="1" id="KW-0812">Transmembrane</keyword>
<feature type="transmembrane region" description="Helical" evidence="1">
    <location>
        <begin position="15"/>
        <end position="35"/>
    </location>
</feature>
<accession>L8WJH6</accession>
<dbReference type="AlphaFoldDB" id="L8WJH6"/>
<evidence type="ECO:0000313" key="3">
    <source>
        <dbReference type="Proteomes" id="UP000011668"/>
    </source>
</evidence>
<keyword evidence="1" id="KW-1133">Transmembrane helix</keyword>
<evidence type="ECO:0000256" key="1">
    <source>
        <dbReference type="SAM" id="Phobius"/>
    </source>
</evidence>
<dbReference type="EMBL" id="AFRT01002915">
    <property type="protein sequence ID" value="ELU36968.1"/>
    <property type="molecule type" value="Genomic_DNA"/>
</dbReference>
<reference evidence="2 3" key="1">
    <citation type="journal article" date="2013" name="Nat. Commun.">
        <title>The evolution and pathogenic mechanisms of the rice sheath blight pathogen.</title>
        <authorList>
            <person name="Zheng A."/>
            <person name="Lin R."/>
            <person name="Xu L."/>
            <person name="Qin P."/>
            <person name="Tang C."/>
            <person name="Ai P."/>
            <person name="Zhang D."/>
            <person name="Liu Y."/>
            <person name="Sun Z."/>
            <person name="Feng H."/>
            <person name="Wang Y."/>
            <person name="Chen Y."/>
            <person name="Liang X."/>
            <person name="Fu R."/>
            <person name="Li Q."/>
            <person name="Zhang J."/>
            <person name="Yu X."/>
            <person name="Xie Z."/>
            <person name="Ding L."/>
            <person name="Guan P."/>
            <person name="Tang J."/>
            <person name="Liang Y."/>
            <person name="Wang S."/>
            <person name="Deng Q."/>
            <person name="Li S."/>
            <person name="Zhu J."/>
            <person name="Wang L."/>
            <person name="Liu H."/>
            <person name="Li P."/>
        </authorList>
    </citation>
    <scope>NUCLEOTIDE SEQUENCE [LARGE SCALE GENOMIC DNA]</scope>
    <source>
        <strain evidence="3">AG-1 IA</strain>
    </source>
</reference>